<dbReference type="Proteomes" id="UP000476310">
    <property type="component" value="Unassembled WGS sequence"/>
</dbReference>
<dbReference type="InterPro" id="IPR006162">
    <property type="entry name" value="Ppantetheine_attach_site"/>
</dbReference>
<keyword evidence="3" id="KW-0597">Phosphoprotein</keyword>
<dbReference type="InterPro" id="IPR045851">
    <property type="entry name" value="AMP-bd_C_sf"/>
</dbReference>
<feature type="domain" description="Carrier" evidence="4">
    <location>
        <begin position="816"/>
        <end position="891"/>
    </location>
</feature>
<evidence type="ECO:0000313" key="5">
    <source>
        <dbReference type="EMBL" id="NEW71108.1"/>
    </source>
</evidence>
<dbReference type="CDD" id="cd05930">
    <property type="entry name" value="A_NRPS"/>
    <property type="match status" value="1"/>
</dbReference>
<evidence type="ECO:0000259" key="4">
    <source>
        <dbReference type="PROSITE" id="PS50075"/>
    </source>
</evidence>
<dbReference type="PANTHER" id="PTHR45527:SF1">
    <property type="entry name" value="FATTY ACID SYNTHASE"/>
    <property type="match status" value="1"/>
</dbReference>
<gene>
    <name evidence="5" type="ORF">G4H13_12050</name>
</gene>
<dbReference type="PROSITE" id="PS00455">
    <property type="entry name" value="AMP_BINDING"/>
    <property type="match status" value="1"/>
</dbReference>
<dbReference type="Pfam" id="PF00668">
    <property type="entry name" value="Condensation"/>
    <property type="match status" value="1"/>
</dbReference>
<dbReference type="Gene3D" id="2.30.38.10">
    <property type="entry name" value="Luciferase, Domain 3"/>
    <property type="match status" value="1"/>
</dbReference>
<dbReference type="NCBIfam" id="TIGR01733">
    <property type="entry name" value="AA-adenyl-dom"/>
    <property type="match status" value="1"/>
</dbReference>
<dbReference type="SMART" id="SM00823">
    <property type="entry name" value="PKS_PP"/>
    <property type="match status" value="1"/>
</dbReference>
<dbReference type="Gene3D" id="1.10.1200.10">
    <property type="entry name" value="ACP-like"/>
    <property type="match status" value="1"/>
</dbReference>
<dbReference type="PROSITE" id="PS50075">
    <property type="entry name" value="CARRIER"/>
    <property type="match status" value="1"/>
</dbReference>
<dbReference type="InterPro" id="IPR010071">
    <property type="entry name" value="AA_adenyl_dom"/>
</dbReference>
<name>A0A6G4AD13_9ACTN</name>
<dbReference type="SUPFAM" id="SSF47336">
    <property type="entry name" value="ACP-like"/>
    <property type="match status" value="1"/>
</dbReference>
<dbReference type="Pfam" id="PF00501">
    <property type="entry name" value="AMP-binding"/>
    <property type="match status" value="1"/>
</dbReference>
<dbReference type="GO" id="GO:0003824">
    <property type="term" value="F:catalytic activity"/>
    <property type="evidence" value="ECO:0007669"/>
    <property type="project" value="InterPro"/>
</dbReference>
<dbReference type="SUPFAM" id="SSF52777">
    <property type="entry name" value="CoA-dependent acyltransferases"/>
    <property type="match status" value="1"/>
</dbReference>
<sequence length="898" mass="98418">MSINKFEGKDASFTSQIEMDAEVFPRSHEALLAHQLNFWRNELEGLEPLDLLTDRPRQQQRSGRGAICHLTVPAGASARLHKFSSTYGVPLSTVGLAAFQILLSKYSGQEHVAVGMLANNQPNQYSVDRSGSTSNILVIRGDLSGDPSLETYLDLVQSAVLRAFDNRDISFAVLSEMLGRELDMSGSPLVQAIVCWSEGAGIPCVLDHGAEEASAETTVTSQFDVSLIVELEGDALRMQLAYDPELFDGTTIERMGGHFVNLLSSIANDPLSRVGDLEILTEDERHQLLVEWNDTAEEVGVDDVCIQELIEEQAENRPNAIAVVWGDDSLTYGELNKRANQLAVGLRRCGIGADALVAICVDRGVEMIVALLAILKAGGAYVPLDPDYPADRLEYMLQDSKARLVLTQQHLADRFPDHDREVIFLDELAIRVNDDLGRNVSALVTAQNLAYVIYTSGSTGQPKGVQVEHRGVINFVKFIQRRAKITPEDTVAQAATFSFDIFAFECWATLTAGATLAVISKNDVSDPWSLRRALLANRVSVLRLGATLLSQHLSEVPELVAGLKTVTYGGEASEHAFAECLMAGPFAPDNLIHWYGPTETTIISTCYSVSVSNPGSRTMPIGRPIANTHVFVIDRFGKIAPIGIPGELWIGGKGVARGYLNQPDLTATKFVLYPRSGDSPERVYRTGDLVRWLPDGNLEFLGRIDHQFKIRGFRVEPGEVESRLFAHPDILSAVVVCREDAPGEKRIVAYCVPERNKQVDLEDLRTWCNEVLPDYMVPANFGLLDELPLTPNGKVDRRALPKPSEERPALRTDFVAPHTTLEQAIAEVWSEILSVDDVGMIDNFFSLGGNSLLAIRVVNRITSMTGLAVSLERFLAGPTVTALVEELVNLMSEEGGDT</sequence>
<reference evidence="5" key="1">
    <citation type="submission" date="2020-02" db="EMBL/GenBank/DDBJ databases">
        <title>A new Streptomyces sp. for controlling soil-borne diseases.</title>
        <authorList>
            <person name="Li X."/>
            <person name="Tian Y."/>
            <person name="Gao K."/>
        </authorList>
    </citation>
    <scope>NUCLEOTIDE SEQUENCE [LARGE SCALE GENOMIC DNA]</scope>
    <source>
        <strain evidence="5">0250</strain>
    </source>
</reference>
<evidence type="ECO:0000256" key="2">
    <source>
        <dbReference type="ARBA" id="ARBA00022450"/>
    </source>
</evidence>
<dbReference type="PANTHER" id="PTHR45527">
    <property type="entry name" value="NONRIBOSOMAL PEPTIDE SYNTHETASE"/>
    <property type="match status" value="1"/>
</dbReference>
<keyword evidence="2" id="KW-0596">Phosphopantetheine</keyword>
<proteinExistence type="predicted"/>
<dbReference type="AlphaFoldDB" id="A0A6G4AD13"/>
<dbReference type="RefSeq" id="WP_164426511.1">
    <property type="nucleotide sequence ID" value="NZ_JAAIKT010000010.1"/>
</dbReference>
<accession>A0A6G4AD13</accession>
<evidence type="ECO:0000256" key="1">
    <source>
        <dbReference type="ARBA" id="ARBA00001957"/>
    </source>
</evidence>
<dbReference type="GO" id="GO:0043041">
    <property type="term" value="P:amino acid activation for nonribosomal peptide biosynthetic process"/>
    <property type="evidence" value="ECO:0007669"/>
    <property type="project" value="TreeGrafter"/>
</dbReference>
<comment type="cofactor">
    <cofactor evidence="1">
        <name>pantetheine 4'-phosphate</name>
        <dbReference type="ChEBI" id="CHEBI:47942"/>
    </cofactor>
</comment>
<dbReference type="InterPro" id="IPR000873">
    <property type="entry name" value="AMP-dep_synth/lig_dom"/>
</dbReference>
<dbReference type="InterPro" id="IPR001242">
    <property type="entry name" value="Condensation_dom"/>
</dbReference>
<dbReference type="FunFam" id="3.40.50.12780:FF:000012">
    <property type="entry name" value="Non-ribosomal peptide synthetase"/>
    <property type="match status" value="1"/>
</dbReference>
<dbReference type="GO" id="GO:0031177">
    <property type="term" value="F:phosphopantetheine binding"/>
    <property type="evidence" value="ECO:0007669"/>
    <property type="project" value="InterPro"/>
</dbReference>
<dbReference type="InterPro" id="IPR025110">
    <property type="entry name" value="AMP-bd_C"/>
</dbReference>
<dbReference type="Gene3D" id="3.30.300.30">
    <property type="match status" value="1"/>
</dbReference>
<protein>
    <submittedName>
        <fullName evidence="5">Amino acid adenylation domain-containing protein</fullName>
    </submittedName>
</protein>
<dbReference type="GO" id="GO:0044550">
    <property type="term" value="P:secondary metabolite biosynthetic process"/>
    <property type="evidence" value="ECO:0007669"/>
    <property type="project" value="UniProtKB-ARBA"/>
</dbReference>
<dbReference type="Pfam" id="PF00550">
    <property type="entry name" value="PP-binding"/>
    <property type="match status" value="1"/>
</dbReference>
<dbReference type="FunFam" id="3.40.50.980:FF:000001">
    <property type="entry name" value="Non-ribosomal peptide synthetase"/>
    <property type="match status" value="1"/>
</dbReference>
<evidence type="ECO:0000313" key="6">
    <source>
        <dbReference type="Proteomes" id="UP000476310"/>
    </source>
</evidence>
<organism evidence="5 6">
    <name type="scientific">Streptomyces rhizosphaericus</name>
    <dbReference type="NCBI Taxonomy" id="114699"/>
    <lineage>
        <taxon>Bacteria</taxon>
        <taxon>Bacillati</taxon>
        <taxon>Actinomycetota</taxon>
        <taxon>Actinomycetes</taxon>
        <taxon>Kitasatosporales</taxon>
        <taxon>Streptomycetaceae</taxon>
        <taxon>Streptomyces</taxon>
        <taxon>Streptomyces violaceusniger group</taxon>
    </lineage>
</organism>
<dbReference type="PROSITE" id="PS00012">
    <property type="entry name" value="PHOSPHOPANTETHEINE"/>
    <property type="match status" value="1"/>
</dbReference>
<dbReference type="EMBL" id="JAAIKT010000010">
    <property type="protein sequence ID" value="NEW71108.1"/>
    <property type="molecule type" value="Genomic_DNA"/>
</dbReference>
<dbReference type="InterPro" id="IPR036736">
    <property type="entry name" value="ACP-like_sf"/>
</dbReference>
<evidence type="ECO:0000256" key="3">
    <source>
        <dbReference type="ARBA" id="ARBA00022553"/>
    </source>
</evidence>
<dbReference type="InterPro" id="IPR020845">
    <property type="entry name" value="AMP-binding_CS"/>
</dbReference>
<dbReference type="Pfam" id="PF13193">
    <property type="entry name" value="AMP-binding_C"/>
    <property type="match status" value="1"/>
</dbReference>
<dbReference type="GO" id="GO:0017000">
    <property type="term" value="P:antibiotic biosynthetic process"/>
    <property type="evidence" value="ECO:0007669"/>
    <property type="project" value="UniProtKB-ARBA"/>
</dbReference>
<dbReference type="SUPFAM" id="SSF56801">
    <property type="entry name" value="Acetyl-CoA synthetase-like"/>
    <property type="match status" value="1"/>
</dbReference>
<keyword evidence="6" id="KW-1185">Reference proteome</keyword>
<dbReference type="InterPro" id="IPR009081">
    <property type="entry name" value="PP-bd_ACP"/>
</dbReference>
<dbReference type="InterPro" id="IPR020806">
    <property type="entry name" value="PKS_PP-bd"/>
</dbReference>
<dbReference type="GO" id="GO:0005737">
    <property type="term" value="C:cytoplasm"/>
    <property type="evidence" value="ECO:0007669"/>
    <property type="project" value="TreeGrafter"/>
</dbReference>
<comment type="caution">
    <text evidence="5">The sequence shown here is derived from an EMBL/GenBank/DDBJ whole genome shotgun (WGS) entry which is preliminary data.</text>
</comment>
<dbReference type="FunFam" id="3.30.300.30:FF:000010">
    <property type="entry name" value="Enterobactin synthetase component F"/>
    <property type="match status" value="1"/>
</dbReference>
<dbReference type="Gene3D" id="3.30.559.30">
    <property type="entry name" value="Nonribosomal peptide synthetase, condensation domain"/>
    <property type="match status" value="1"/>
</dbReference>
<dbReference type="Gene3D" id="3.40.50.980">
    <property type="match status" value="2"/>
</dbReference>